<dbReference type="EMBL" id="JARYMX010000004">
    <property type="protein sequence ID" value="KAJ9553466.1"/>
    <property type="molecule type" value="Genomic_DNA"/>
</dbReference>
<comment type="caution">
    <text evidence="1">The sequence shown here is derived from an EMBL/GenBank/DDBJ whole genome shotgun (WGS) entry which is preliminary data.</text>
</comment>
<evidence type="ECO:0000313" key="1">
    <source>
        <dbReference type="EMBL" id="KAJ9553466.1"/>
    </source>
</evidence>
<name>A0AA38TE02_9ASTR</name>
<proteinExistence type="predicted"/>
<dbReference type="AlphaFoldDB" id="A0AA38TE02"/>
<dbReference type="Proteomes" id="UP001172457">
    <property type="component" value="Chromosome 4"/>
</dbReference>
<gene>
    <name evidence="1" type="ORF">OSB04_017511</name>
</gene>
<sequence length="147" mass="16892">MEGLYQLLAKEKHVIKEIDIGSERCYFYQQIVVRRKEKHSPNLQMLLLGIGIENKSRQKYIGVPSVDNMSSTKAWDPIIENFQRRPSKWKAKALFLSATLLLIFSQSIKHPWPSLDRGGLGFGSIAAANTDLLSKWVWEFHFNSNSI</sequence>
<keyword evidence="2" id="KW-1185">Reference proteome</keyword>
<protein>
    <submittedName>
        <fullName evidence="1">Uncharacterized protein</fullName>
    </submittedName>
</protein>
<organism evidence="1 2">
    <name type="scientific">Centaurea solstitialis</name>
    <name type="common">yellow star-thistle</name>
    <dbReference type="NCBI Taxonomy" id="347529"/>
    <lineage>
        <taxon>Eukaryota</taxon>
        <taxon>Viridiplantae</taxon>
        <taxon>Streptophyta</taxon>
        <taxon>Embryophyta</taxon>
        <taxon>Tracheophyta</taxon>
        <taxon>Spermatophyta</taxon>
        <taxon>Magnoliopsida</taxon>
        <taxon>eudicotyledons</taxon>
        <taxon>Gunneridae</taxon>
        <taxon>Pentapetalae</taxon>
        <taxon>asterids</taxon>
        <taxon>campanulids</taxon>
        <taxon>Asterales</taxon>
        <taxon>Asteraceae</taxon>
        <taxon>Carduoideae</taxon>
        <taxon>Cardueae</taxon>
        <taxon>Centaureinae</taxon>
        <taxon>Centaurea</taxon>
    </lineage>
</organism>
<reference evidence="1" key="1">
    <citation type="submission" date="2023-03" db="EMBL/GenBank/DDBJ databases">
        <title>Chromosome-scale reference genome and RAD-based genetic map of yellow starthistle (Centaurea solstitialis) reveal putative structural variation and QTLs associated with invader traits.</title>
        <authorList>
            <person name="Reatini B."/>
            <person name="Cang F.A."/>
            <person name="Jiang Q."/>
            <person name="Mckibben M.T.W."/>
            <person name="Barker M.S."/>
            <person name="Rieseberg L.H."/>
            <person name="Dlugosch K.M."/>
        </authorList>
    </citation>
    <scope>NUCLEOTIDE SEQUENCE</scope>
    <source>
        <strain evidence="1">CAN-66</strain>
        <tissue evidence="1">Leaf</tissue>
    </source>
</reference>
<accession>A0AA38TE02</accession>
<evidence type="ECO:0000313" key="2">
    <source>
        <dbReference type="Proteomes" id="UP001172457"/>
    </source>
</evidence>